<dbReference type="PANTHER" id="PTHR12558:SF33">
    <property type="entry name" value="BLL7664 PROTEIN"/>
    <property type="match status" value="1"/>
</dbReference>
<dbReference type="SUPFAM" id="SSF48452">
    <property type="entry name" value="TPR-like"/>
    <property type="match status" value="1"/>
</dbReference>
<reference evidence="6 7" key="1">
    <citation type="submission" date="2018-06" db="EMBL/GenBank/DDBJ databases">
        <title>Genomic Encyclopedia of Type Strains, Phase IV (KMG-IV): sequencing the most valuable type-strain genomes for metagenomic binning, comparative biology and taxonomic classification.</title>
        <authorList>
            <person name="Goeker M."/>
        </authorList>
    </citation>
    <scope>NUCLEOTIDE SEQUENCE [LARGE SCALE GENOMIC DNA]</scope>
    <source>
        <strain evidence="6 7">DSM 24032</strain>
    </source>
</reference>
<dbReference type="SMART" id="SM00028">
    <property type="entry name" value="TPR"/>
    <property type="match status" value="2"/>
</dbReference>
<dbReference type="InterPro" id="IPR036388">
    <property type="entry name" value="WH-like_DNA-bd_sf"/>
</dbReference>
<dbReference type="Gene3D" id="1.25.40.10">
    <property type="entry name" value="Tetratricopeptide repeat domain"/>
    <property type="match status" value="1"/>
</dbReference>
<keyword evidence="1 3" id="KW-0238">DNA-binding</keyword>
<dbReference type="GO" id="GO:0006355">
    <property type="term" value="P:regulation of DNA-templated transcription"/>
    <property type="evidence" value="ECO:0007669"/>
    <property type="project" value="InterPro"/>
</dbReference>
<dbReference type="InterPro" id="IPR001867">
    <property type="entry name" value="OmpR/PhoB-type_DNA-bd"/>
</dbReference>
<dbReference type="InterPro" id="IPR011990">
    <property type="entry name" value="TPR-like_helical_dom_sf"/>
</dbReference>
<proteinExistence type="predicted"/>
<evidence type="ECO:0000256" key="2">
    <source>
        <dbReference type="PROSITE-ProRule" id="PRU00339"/>
    </source>
</evidence>
<evidence type="ECO:0000256" key="3">
    <source>
        <dbReference type="PROSITE-ProRule" id="PRU01091"/>
    </source>
</evidence>
<dbReference type="Pfam" id="PF00486">
    <property type="entry name" value="Trans_reg_C"/>
    <property type="match status" value="1"/>
</dbReference>
<dbReference type="SMART" id="SM00862">
    <property type="entry name" value="Trans_reg_C"/>
    <property type="match status" value="1"/>
</dbReference>
<dbReference type="GO" id="GO:0000160">
    <property type="term" value="P:phosphorelay signal transduction system"/>
    <property type="evidence" value="ECO:0007669"/>
    <property type="project" value="InterPro"/>
</dbReference>
<dbReference type="PROSITE" id="PS51755">
    <property type="entry name" value="OMPR_PHOB"/>
    <property type="match status" value="1"/>
</dbReference>
<dbReference type="InterPro" id="IPR019734">
    <property type="entry name" value="TPR_rpt"/>
</dbReference>
<gene>
    <name evidence="6" type="ORF">DFR28_102460</name>
</gene>
<keyword evidence="2" id="KW-0802">TPR repeat</keyword>
<dbReference type="InterPro" id="IPR016032">
    <property type="entry name" value="Sig_transdc_resp-reg_C-effctor"/>
</dbReference>
<feature type="compositionally biased region" description="Polar residues" evidence="4">
    <location>
        <begin position="100"/>
        <end position="115"/>
    </location>
</feature>
<accession>A0A395JK31</accession>
<keyword evidence="7" id="KW-1185">Reference proteome</keyword>
<evidence type="ECO:0000256" key="1">
    <source>
        <dbReference type="ARBA" id="ARBA00023125"/>
    </source>
</evidence>
<dbReference type="PANTHER" id="PTHR12558">
    <property type="entry name" value="CELL DIVISION CYCLE 16,23,27"/>
    <property type="match status" value="1"/>
</dbReference>
<dbReference type="Proteomes" id="UP000253083">
    <property type="component" value="Unassembled WGS sequence"/>
</dbReference>
<organism evidence="6 7">
    <name type="scientific">Arenicella xantha</name>
    <dbReference type="NCBI Taxonomy" id="644221"/>
    <lineage>
        <taxon>Bacteria</taxon>
        <taxon>Pseudomonadati</taxon>
        <taxon>Pseudomonadota</taxon>
        <taxon>Gammaproteobacteria</taxon>
        <taxon>Arenicellales</taxon>
        <taxon>Arenicellaceae</taxon>
        <taxon>Arenicella</taxon>
    </lineage>
</organism>
<dbReference type="Gene3D" id="1.10.10.10">
    <property type="entry name" value="Winged helix-like DNA-binding domain superfamily/Winged helix DNA-binding domain"/>
    <property type="match status" value="1"/>
</dbReference>
<comment type="caution">
    <text evidence="6">The sequence shown here is derived from an EMBL/GenBank/DDBJ whole genome shotgun (WGS) entry which is preliminary data.</text>
</comment>
<dbReference type="InParanoid" id="A0A395JK31"/>
<feature type="region of interest" description="Disordered" evidence="4">
    <location>
        <begin position="100"/>
        <end position="122"/>
    </location>
</feature>
<dbReference type="AlphaFoldDB" id="A0A395JK31"/>
<evidence type="ECO:0000256" key="4">
    <source>
        <dbReference type="SAM" id="MobiDB-lite"/>
    </source>
</evidence>
<evidence type="ECO:0000259" key="5">
    <source>
        <dbReference type="PROSITE" id="PS51755"/>
    </source>
</evidence>
<dbReference type="SUPFAM" id="SSF46894">
    <property type="entry name" value="C-terminal effector domain of the bipartite response regulators"/>
    <property type="match status" value="1"/>
</dbReference>
<feature type="DNA-binding region" description="OmpR/PhoB-type" evidence="3">
    <location>
        <begin position="1"/>
        <end position="84"/>
    </location>
</feature>
<feature type="domain" description="OmpR/PhoB-type" evidence="5">
    <location>
        <begin position="1"/>
        <end position="84"/>
    </location>
</feature>
<name>A0A395JK31_9GAMM</name>
<evidence type="ECO:0000313" key="7">
    <source>
        <dbReference type="Proteomes" id="UP000253083"/>
    </source>
</evidence>
<sequence length="526" mass="58241">MELTRFGRPQRTEPLHIKLLTFMFQNPNRVLLYEELVAAVWYPAVVSNSALNAAISNTRKALGDSGKCQKYIKTVSGSGYRFIADFSIIDTPQFANYAQNSSQNVKLPRSDQTNSTHKEPALPNKPSIAVLDFDCVAADQFSTLFARGLCIDINAQLSRQSHIFTIARASAARLNPNLMRPEDIGRILGVRYLVYGHVLHTGSQFRITLSITDATQDCEIWSEQFDCSADGLLMLQLEIILAIASAIDRAVETCEIERAFLLPTEDLNAWEAYHRGLWHIDKPTPKDIAIAQAHFQYAIKLDPRLCRAYAGLSIIHTNKVFINVDGNTTEDMSQASDYAKRAIEHGDRDALAHWSWGKVLFLAGEHQQSLQVYRNVVSLSPSYAHAYVAIAAVCAHHDKNTEALTHIAQGERLSPCDPLQFAQDSMRAVALANLQHYQQAADSAVNAVAAPNAYFMTYAVAAACLYLSQDIQSAKAMADKALQCQPDFSVSAYQRCFPASDESSRSDFIEAMIASGLPRTQTVSQN</sequence>
<feature type="repeat" description="TPR" evidence="2">
    <location>
        <begin position="350"/>
        <end position="383"/>
    </location>
</feature>
<dbReference type="PROSITE" id="PS50005">
    <property type="entry name" value="TPR"/>
    <property type="match status" value="1"/>
</dbReference>
<protein>
    <submittedName>
        <fullName evidence="6">TolB-like protein</fullName>
    </submittedName>
</protein>
<dbReference type="GO" id="GO:0003677">
    <property type="term" value="F:DNA binding"/>
    <property type="evidence" value="ECO:0007669"/>
    <property type="project" value="UniProtKB-UniRule"/>
</dbReference>
<evidence type="ECO:0000313" key="6">
    <source>
        <dbReference type="EMBL" id="RBP51041.1"/>
    </source>
</evidence>
<dbReference type="EMBL" id="QNRT01000002">
    <property type="protein sequence ID" value="RBP51041.1"/>
    <property type="molecule type" value="Genomic_DNA"/>
</dbReference>
<dbReference type="CDD" id="cd00383">
    <property type="entry name" value="trans_reg_C"/>
    <property type="match status" value="1"/>
</dbReference>